<reference evidence="2 3" key="1">
    <citation type="submission" date="2018-08" db="EMBL/GenBank/DDBJ databases">
        <title>Chryseobacterium nematophagum: a novel matrix digesting pathogen of nematodes.</title>
        <authorList>
            <person name="Page A."/>
            <person name="Roberts M."/>
            <person name="Felix M.-A."/>
            <person name="Weir W."/>
        </authorList>
    </citation>
    <scope>NUCLEOTIDE SEQUENCE [LARGE SCALE GENOMIC DNA]</scope>
    <source>
        <strain evidence="2 3">JUb275</strain>
    </source>
</reference>
<dbReference type="Gene3D" id="3.90.1200.10">
    <property type="match status" value="1"/>
</dbReference>
<proteinExistence type="predicted"/>
<evidence type="ECO:0000313" key="2">
    <source>
        <dbReference type="EMBL" id="RMZ60997.1"/>
    </source>
</evidence>
<dbReference type="RefSeq" id="WP_122545802.1">
    <property type="nucleotide sequence ID" value="NZ_QWIV01000005.1"/>
</dbReference>
<evidence type="ECO:0000259" key="1">
    <source>
        <dbReference type="Pfam" id="PF01636"/>
    </source>
</evidence>
<gene>
    <name evidence="2" type="ORF">D1632_03245</name>
</gene>
<name>A0A3M7LEM0_9FLAO</name>
<keyword evidence="2" id="KW-0808">Transferase</keyword>
<keyword evidence="3" id="KW-1185">Reference proteome</keyword>
<dbReference type="AlphaFoldDB" id="A0A3M7LEM0"/>
<sequence>MNSVYAHQFLEKYLLGKPFELVKLPQSGSTRINFLAITDDKKYIITYNENIQENESFFYFSQIFSQLQLNTPQVLAISEDRDIYVQDFLGENTLSEIISEQGLSDNVRLLVKQTLEKLFHLQIQTKDKIDYSKTFEYEAYDEFPIMHDLYYFKNFVVDVLELDYHKSTLLKEFKKITYLIEKIEPKGLMIRDFQARNIMVSKDHEISFIDYQGAMYGPFIYDVISFLFQAKANFSEIFKNEMLEFYIQKFEHEELQEQLRNSIKPIQMMRFLQVLGAYGFRGLIQRKSHFIESIKIGIENITKFAYNWETIKEYPELEKVILQLNTEKTKLKIKDILNS</sequence>
<evidence type="ECO:0000313" key="3">
    <source>
        <dbReference type="Proteomes" id="UP000267524"/>
    </source>
</evidence>
<dbReference type="InterPro" id="IPR002575">
    <property type="entry name" value="Aminoglycoside_PTrfase"/>
</dbReference>
<dbReference type="Pfam" id="PF01636">
    <property type="entry name" value="APH"/>
    <property type="match status" value="1"/>
</dbReference>
<dbReference type="Proteomes" id="UP000267524">
    <property type="component" value="Unassembled WGS sequence"/>
</dbReference>
<dbReference type="GO" id="GO:0016740">
    <property type="term" value="F:transferase activity"/>
    <property type="evidence" value="ECO:0007669"/>
    <property type="project" value="UniProtKB-KW"/>
</dbReference>
<comment type="caution">
    <text evidence="2">The sequence shown here is derived from an EMBL/GenBank/DDBJ whole genome shotgun (WGS) entry which is preliminary data.</text>
</comment>
<organism evidence="2 3">
    <name type="scientific">Chryseobacterium nematophagum</name>
    <dbReference type="NCBI Taxonomy" id="2305228"/>
    <lineage>
        <taxon>Bacteria</taxon>
        <taxon>Pseudomonadati</taxon>
        <taxon>Bacteroidota</taxon>
        <taxon>Flavobacteriia</taxon>
        <taxon>Flavobacteriales</taxon>
        <taxon>Weeksellaceae</taxon>
        <taxon>Chryseobacterium group</taxon>
        <taxon>Chryseobacterium</taxon>
    </lineage>
</organism>
<dbReference type="EMBL" id="QWIV01000005">
    <property type="protein sequence ID" value="RMZ60997.1"/>
    <property type="molecule type" value="Genomic_DNA"/>
</dbReference>
<feature type="domain" description="Aminoglycoside phosphotransferase" evidence="1">
    <location>
        <begin position="27"/>
        <end position="253"/>
    </location>
</feature>
<dbReference type="SUPFAM" id="SSF56112">
    <property type="entry name" value="Protein kinase-like (PK-like)"/>
    <property type="match status" value="1"/>
</dbReference>
<dbReference type="InterPro" id="IPR011009">
    <property type="entry name" value="Kinase-like_dom_sf"/>
</dbReference>
<protein>
    <submittedName>
        <fullName evidence="2">Aminoglycoside phosphotransferase</fullName>
    </submittedName>
</protein>
<accession>A0A3M7LEM0</accession>